<dbReference type="AlphaFoldDB" id="A0A3M7QTN1"/>
<dbReference type="Proteomes" id="UP000276133">
    <property type="component" value="Unassembled WGS sequence"/>
</dbReference>
<evidence type="ECO:0000313" key="3">
    <source>
        <dbReference type="Proteomes" id="UP000276133"/>
    </source>
</evidence>
<comment type="caution">
    <text evidence="2">The sequence shown here is derived from an EMBL/GenBank/DDBJ whole genome shotgun (WGS) entry which is preliminary data.</text>
</comment>
<organism evidence="2 3">
    <name type="scientific">Brachionus plicatilis</name>
    <name type="common">Marine rotifer</name>
    <name type="synonym">Brachionus muelleri</name>
    <dbReference type="NCBI Taxonomy" id="10195"/>
    <lineage>
        <taxon>Eukaryota</taxon>
        <taxon>Metazoa</taxon>
        <taxon>Spiralia</taxon>
        <taxon>Gnathifera</taxon>
        <taxon>Rotifera</taxon>
        <taxon>Eurotatoria</taxon>
        <taxon>Monogononta</taxon>
        <taxon>Pseudotrocha</taxon>
        <taxon>Ploima</taxon>
        <taxon>Brachionidae</taxon>
        <taxon>Brachionus</taxon>
    </lineage>
</organism>
<reference evidence="2 3" key="1">
    <citation type="journal article" date="2018" name="Sci. Rep.">
        <title>Genomic signatures of local adaptation to the degree of environmental predictability in rotifers.</title>
        <authorList>
            <person name="Franch-Gras L."/>
            <person name="Hahn C."/>
            <person name="Garcia-Roger E.M."/>
            <person name="Carmona M.J."/>
            <person name="Serra M."/>
            <person name="Gomez A."/>
        </authorList>
    </citation>
    <scope>NUCLEOTIDE SEQUENCE [LARGE SCALE GENOMIC DNA]</scope>
    <source>
        <strain evidence="2">HYR1</strain>
    </source>
</reference>
<keyword evidence="3" id="KW-1185">Reference proteome</keyword>
<protein>
    <submittedName>
        <fullName evidence="2">Uncharacterized protein</fullName>
    </submittedName>
</protein>
<dbReference type="EMBL" id="REGN01005195">
    <property type="protein sequence ID" value="RNA14421.1"/>
    <property type="molecule type" value="Genomic_DNA"/>
</dbReference>
<sequence>MPHHHFSLIQTPSHSSPFSAHWPSLSILYLLCLTSLPYYVSVDSINPLKRSYPSSHYYSPNQHFFPSTSSNHPSRFQLPHQASSHDVPMSVHILACPSQFPKRYLRSAWPISCQCLPILYPHHHHQPFNYMLIMIFK</sequence>
<gene>
    <name evidence="2" type="ORF">BpHYR1_028577</name>
</gene>
<evidence type="ECO:0000313" key="2">
    <source>
        <dbReference type="EMBL" id="RNA14421.1"/>
    </source>
</evidence>
<keyword evidence="1" id="KW-0472">Membrane</keyword>
<keyword evidence="1" id="KW-1133">Transmembrane helix</keyword>
<proteinExistence type="predicted"/>
<feature type="transmembrane region" description="Helical" evidence="1">
    <location>
        <begin position="20"/>
        <end position="40"/>
    </location>
</feature>
<evidence type="ECO:0000256" key="1">
    <source>
        <dbReference type="SAM" id="Phobius"/>
    </source>
</evidence>
<keyword evidence="1" id="KW-0812">Transmembrane</keyword>
<name>A0A3M7QTN1_BRAPC</name>
<accession>A0A3M7QTN1</accession>